<name>A0A843X1S5_COLES</name>
<evidence type="ECO:0000259" key="5">
    <source>
        <dbReference type="Pfam" id="PF02902"/>
    </source>
</evidence>
<dbReference type="Proteomes" id="UP000652761">
    <property type="component" value="Unassembled WGS sequence"/>
</dbReference>
<dbReference type="GO" id="GO:0008234">
    <property type="term" value="F:cysteine-type peptidase activity"/>
    <property type="evidence" value="ECO:0007669"/>
    <property type="project" value="InterPro"/>
</dbReference>
<keyword evidence="3" id="KW-0378">Hydrolase</keyword>
<dbReference type="InterPro" id="IPR003653">
    <property type="entry name" value="Peptidase_C48_C"/>
</dbReference>
<protein>
    <recommendedName>
        <fullName evidence="5">Ubiquitin-like protease family profile domain-containing protein</fullName>
    </recommendedName>
</protein>
<sequence length="254" mass="31136">KLKEEKKRRKEEEEHKRKEVEEEQKRKREDEEDEKRKEEEEEKKRKEAEEAEKKRKEEEEHKRKEVEKEQKRKREEEEEEKRKEEEEEKKRKMHHISPSSLSRRIIAGTRKRRQPDIYTVEELRRYMKGKHIDSENWLLCYPDPCPQQGSGDDCAIFTCKYMECLARRDTQGFPFSQDDMPTVRAKFALHFIKTIRNNLLQFEHYTVIVRALHCYSLSTTLLRFEHYTITIRALHYYSSSTTLLQFEHYTVTYT</sequence>
<evidence type="ECO:0000313" key="6">
    <source>
        <dbReference type="EMBL" id="MQM13278.1"/>
    </source>
</evidence>
<proteinExistence type="inferred from homology"/>
<reference evidence="6" key="1">
    <citation type="submission" date="2017-07" db="EMBL/GenBank/DDBJ databases">
        <title>Taro Niue Genome Assembly and Annotation.</title>
        <authorList>
            <person name="Atibalentja N."/>
            <person name="Keating K."/>
            <person name="Fields C.J."/>
        </authorList>
    </citation>
    <scope>NUCLEOTIDE SEQUENCE</scope>
    <source>
        <strain evidence="6">Niue_2</strain>
        <tissue evidence="6">Leaf</tissue>
    </source>
</reference>
<dbReference type="InterPro" id="IPR038765">
    <property type="entry name" value="Papain-like_cys_pep_sf"/>
</dbReference>
<dbReference type="AlphaFoldDB" id="A0A843X1S5"/>
<evidence type="ECO:0000313" key="7">
    <source>
        <dbReference type="Proteomes" id="UP000652761"/>
    </source>
</evidence>
<gene>
    <name evidence="6" type="ORF">Taro_046205</name>
</gene>
<dbReference type="SUPFAM" id="SSF54001">
    <property type="entry name" value="Cysteine proteinases"/>
    <property type="match status" value="1"/>
</dbReference>
<comment type="caution">
    <text evidence="6">The sequence shown here is derived from an EMBL/GenBank/DDBJ whole genome shotgun (WGS) entry which is preliminary data.</text>
</comment>
<dbReference type="Pfam" id="PF02902">
    <property type="entry name" value="Peptidase_C48"/>
    <property type="match status" value="1"/>
</dbReference>
<accession>A0A843X1S5</accession>
<evidence type="ECO:0000256" key="4">
    <source>
        <dbReference type="SAM" id="MobiDB-lite"/>
    </source>
</evidence>
<keyword evidence="2" id="KW-0645">Protease</keyword>
<dbReference type="EMBL" id="NMUH01005632">
    <property type="protein sequence ID" value="MQM13278.1"/>
    <property type="molecule type" value="Genomic_DNA"/>
</dbReference>
<dbReference type="GO" id="GO:0006508">
    <property type="term" value="P:proteolysis"/>
    <property type="evidence" value="ECO:0007669"/>
    <property type="project" value="UniProtKB-KW"/>
</dbReference>
<keyword evidence="7" id="KW-1185">Reference proteome</keyword>
<dbReference type="Gene3D" id="3.40.395.10">
    <property type="entry name" value="Adenoviral Proteinase, Chain A"/>
    <property type="match status" value="1"/>
</dbReference>
<organism evidence="6 7">
    <name type="scientific">Colocasia esculenta</name>
    <name type="common">Wild taro</name>
    <name type="synonym">Arum esculentum</name>
    <dbReference type="NCBI Taxonomy" id="4460"/>
    <lineage>
        <taxon>Eukaryota</taxon>
        <taxon>Viridiplantae</taxon>
        <taxon>Streptophyta</taxon>
        <taxon>Embryophyta</taxon>
        <taxon>Tracheophyta</taxon>
        <taxon>Spermatophyta</taxon>
        <taxon>Magnoliopsida</taxon>
        <taxon>Liliopsida</taxon>
        <taxon>Araceae</taxon>
        <taxon>Aroideae</taxon>
        <taxon>Colocasieae</taxon>
        <taxon>Colocasia</taxon>
    </lineage>
</organism>
<feature type="non-terminal residue" evidence="6">
    <location>
        <position position="254"/>
    </location>
</feature>
<evidence type="ECO:0000256" key="1">
    <source>
        <dbReference type="ARBA" id="ARBA00005234"/>
    </source>
</evidence>
<evidence type="ECO:0000256" key="3">
    <source>
        <dbReference type="ARBA" id="ARBA00022801"/>
    </source>
</evidence>
<evidence type="ECO:0000256" key="2">
    <source>
        <dbReference type="ARBA" id="ARBA00022670"/>
    </source>
</evidence>
<feature type="region of interest" description="Disordered" evidence="4">
    <location>
        <begin position="1"/>
        <end position="109"/>
    </location>
</feature>
<feature type="compositionally biased region" description="Basic and acidic residues" evidence="4">
    <location>
        <begin position="1"/>
        <end position="90"/>
    </location>
</feature>
<comment type="similarity">
    <text evidence="1">Belongs to the peptidase C48 family.</text>
</comment>
<feature type="domain" description="Ubiquitin-like protease family profile" evidence="5">
    <location>
        <begin position="126"/>
        <end position="196"/>
    </location>
</feature>